<dbReference type="PROSITE" id="PS51667">
    <property type="entry name" value="WRC"/>
    <property type="match status" value="1"/>
</dbReference>
<keyword evidence="10" id="KW-1185">Reference proteome</keyword>
<sequence length="543" mass="59035">MEFGSVYIDGYNTHGSGSLKPDPNEDDEGKRASKMGKRVGDDVDLGMRSENKEQMLSFSSSNKPEIVGFFSGDDLRLVSDQNELSFFHQHSSSPNYNNSRSSNGIGSVNMNGGMHGSSLTGIRGPFTPAQWIELEHQAMIYKYFIANVPVPSNLLIPIKKAIQSAVFPGFSFGSYPSHSYGWGSFHLGFSGNTDPEPGRCRRTDGKKWRCSRDAVPDQKYCERHINRGRHRSRKPVEGHTGHAASGVATSKVVLPPMPSLVTSVGGVSNGDATVQHQMKGFQPTGVIDASTDPISKRLTDQQGLSLRTTTINVESKDSQCSIPKQHIPYNEPSVSEFGIVSNDSLLNPSQKSSYLDSKSYNSLLEFNTEQNQDQFSLRHFTDNWPKDPSHGSALPWPKDVKSDWTQLSMSIPVSKDFSLSSSSTNQKKVDTSPLQLSHEPDPSQTGLRVGTIDTKQNLWIPIPEENSMGGPLGEVLLNNSSPKLGSYSSPSGISQKSTFVSVSRSSLGGSPRGEKRKTVDGASLCDDLLGLSAHATCASIPSM</sequence>
<feature type="region of interest" description="Disordered" evidence="6">
    <location>
        <begin position="89"/>
        <end position="111"/>
    </location>
</feature>
<reference evidence="9" key="1">
    <citation type="submission" date="2024-03" db="EMBL/GenBank/DDBJ databases">
        <title>WGS assembly of Saponaria officinalis var. Norfolk2.</title>
        <authorList>
            <person name="Jenkins J."/>
            <person name="Shu S."/>
            <person name="Grimwood J."/>
            <person name="Barry K."/>
            <person name="Goodstein D."/>
            <person name="Schmutz J."/>
            <person name="Leebens-Mack J."/>
            <person name="Osbourn A."/>
        </authorList>
    </citation>
    <scope>NUCLEOTIDE SEQUENCE [LARGE SCALE GENOMIC DNA]</scope>
    <source>
        <strain evidence="9">JIC</strain>
    </source>
</reference>
<proteinExistence type="inferred from homology"/>
<evidence type="ECO:0000256" key="2">
    <source>
        <dbReference type="ARBA" id="ARBA00008122"/>
    </source>
</evidence>
<evidence type="ECO:0000256" key="1">
    <source>
        <dbReference type="ARBA" id="ARBA00004123"/>
    </source>
</evidence>
<comment type="caution">
    <text evidence="9">The sequence shown here is derived from an EMBL/GenBank/DDBJ whole genome shotgun (WGS) entry which is preliminary data.</text>
</comment>
<comment type="similarity">
    <text evidence="2 5">Belongs to the GRF family.</text>
</comment>
<keyword evidence="3 4" id="KW-0539">Nucleus</keyword>
<dbReference type="AlphaFoldDB" id="A0AAW1MPX5"/>
<evidence type="ECO:0000313" key="9">
    <source>
        <dbReference type="EMBL" id="KAK9749605.1"/>
    </source>
</evidence>
<dbReference type="PROSITE" id="PS51666">
    <property type="entry name" value="QLQ"/>
    <property type="match status" value="1"/>
</dbReference>
<dbReference type="InterPro" id="IPR014978">
    <property type="entry name" value="Gln-Leu-Gln_QLQ"/>
</dbReference>
<evidence type="ECO:0000256" key="4">
    <source>
        <dbReference type="PROSITE-ProRule" id="PRU01002"/>
    </source>
</evidence>
<dbReference type="GO" id="GO:0099402">
    <property type="term" value="P:plant organ development"/>
    <property type="evidence" value="ECO:0007669"/>
    <property type="project" value="UniProtKB-ARBA"/>
</dbReference>
<dbReference type="EMBL" id="JBDFQZ010000002">
    <property type="protein sequence ID" value="KAK9749605.1"/>
    <property type="molecule type" value="Genomic_DNA"/>
</dbReference>
<gene>
    <name evidence="9" type="ORF">RND81_02G137800</name>
</gene>
<feature type="region of interest" description="Disordered" evidence="6">
    <location>
        <begin position="1"/>
        <end position="44"/>
    </location>
</feature>
<evidence type="ECO:0000256" key="5">
    <source>
        <dbReference type="RuleBase" id="RU367127"/>
    </source>
</evidence>
<evidence type="ECO:0000256" key="3">
    <source>
        <dbReference type="ARBA" id="ARBA00023242"/>
    </source>
</evidence>
<dbReference type="GO" id="GO:0006351">
    <property type="term" value="P:DNA-templated transcription"/>
    <property type="evidence" value="ECO:0007669"/>
    <property type="project" value="UniProtKB-UniRule"/>
</dbReference>
<feature type="short sequence motif" description="Bipartite nuclear localization signal" evidence="4">
    <location>
        <begin position="199"/>
        <end position="209"/>
    </location>
</feature>
<feature type="compositionally biased region" description="Polar residues" evidence="6">
    <location>
        <begin position="416"/>
        <end position="426"/>
    </location>
</feature>
<keyword evidence="5" id="KW-0805">Transcription regulation</keyword>
<feature type="region of interest" description="Disordered" evidence="6">
    <location>
        <begin position="416"/>
        <end position="448"/>
    </location>
</feature>
<accession>A0AAW1MPX5</accession>
<evidence type="ECO:0000259" key="8">
    <source>
        <dbReference type="PROSITE" id="PS51667"/>
    </source>
</evidence>
<feature type="domain" description="QLQ" evidence="7">
    <location>
        <begin position="125"/>
        <end position="160"/>
    </location>
</feature>
<comment type="domain">
    <text evidence="5">The QLQ domain and WRC domain may be involved in protein-protein interaction and DNA-binding, respectively.</text>
</comment>
<dbReference type="GO" id="GO:0006355">
    <property type="term" value="P:regulation of DNA-templated transcription"/>
    <property type="evidence" value="ECO:0007669"/>
    <property type="project" value="InterPro"/>
</dbReference>
<evidence type="ECO:0000256" key="6">
    <source>
        <dbReference type="SAM" id="MobiDB-lite"/>
    </source>
</evidence>
<keyword evidence="5" id="KW-0804">Transcription</keyword>
<comment type="function">
    <text evidence="5">Transcription activator.</text>
</comment>
<feature type="compositionally biased region" description="Low complexity" evidence="6">
    <location>
        <begin position="91"/>
        <end position="103"/>
    </location>
</feature>
<evidence type="ECO:0000259" key="7">
    <source>
        <dbReference type="PROSITE" id="PS51666"/>
    </source>
</evidence>
<feature type="domain" description="WRC" evidence="8">
    <location>
        <begin position="194"/>
        <end position="238"/>
    </location>
</feature>
<feature type="short sequence motif" description="Bipartite nuclear localization signal" evidence="4">
    <location>
        <begin position="227"/>
        <end position="234"/>
    </location>
</feature>
<name>A0AAW1MPX5_SAPOF</name>
<dbReference type="Proteomes" id="UP001443914">
    <property type="component" value="Unassembled WGS sequence"/>
</dbReference>
<dbReference type="GO" id="GO:0005524">
    <property type="term" value="F:ATP binding"/>
    <property type="evidence" value="ECO:0007669"/>
    <property type="project" value="UniProtKB-UniRule"/>
</dbReference>
<dbReference type="Pfam" id="PF08879">
    <property type="entry name" value="WRC"/>
    <property type="match status" value="1"/>
</dbReference>
<dbReference type="PANTHER" id="PTHR31602">
    <property type="entry name" value="GROWTH-REGULATING FACTOR 5"/>
    <property type="match status" value="1"/>
</dbReference>
<protein>
    <recommendedName>
        <fullName evidence="5">Growth-regulating factor</fullName>
    </recommendedName>
</protein>
<comment type="subcellular location">
    <subcellularLocation>
        <location evidence="1 4 5">Nucleus</location>
    </subcellularLocation>
</comment>
<dbReference type="InterPro" id="IPR031137">
    <property type="entry name" value="GRF"/>
</dbReference>
<dbReference type="PANTHER" id="PTHR31602:SF42">
    <property type="entry name" value="GROWTH-REGULATING FACTOR 2"/>
    <property type="match status" value="1"/>
</dbReference>
<dbReference type="InterPro" id="IPR014977">
    <property type="entry name" value="WRC_dom"/>
</dbReference>
<evidence type="ECO:0000313" key="10">
    <source>
        <dbReference type="Proteomes" id="UP001443914"/>
    </source>
</evidence>
<dbReference type="Pfam" id="PF08880">
    <property type="entry name" value="QLQ"/>
    <property type="match status" value="1"/>
</dbReference>
<dbReference type="SMART" id="SM00951">
    <property type="entry name" value="QLQ"/>
    <property type="match status" value="1"/>
</dbReference>
<keyword evidence="5" id="KW-0010">Activator</keyword>
<dbReference type="GO" id="GO:0005634">
    <property type="term" value="C:nucleus"/>
    <property type="evidence" value="ECO:0007669"/>
    <property type="project" value="UniProtKB-SubCell"/>
</dbReference>
<organism evidence="9 10">
    <name type="scientific">Saponaria officinalis</name>
    <name type="common">Common soapwort</name>
    <name type="synonym">Lychnis saponaria</name>
    <dbReference type="NCBI Taxonomy" id="3572"/>
    <lineage>
        <taxon>Eukaryota</taxon>
        <taxon>Viridiplantae</taxon>
        <taxon>Streptophyta</taxon>
        <taxon>Embryophyta</taxon>
        <taxon>Tracheophyta</taxon>
        <taxon>Spermatophyta</taxon>
        <taxon>Magnoliopsida</taxon>
        <taxon>eudicotyledons</taxon>
        <taxon>Gunneridae</taxon>
        <taxon>Pentapetalae</taxon>
        <taxon>Caryophyllales</taxon>
        <taxon>Caryophyllaceae</taxon>
        <taxon>Caryophylleae</taxon>
        <taxon>Saponaria</taxon>
    </lineage>
</organism>